<sequence>MNVIASKVPRSVIARERSDRSNLTIFRTLKNDEIAAVPLVARNDAGMDWISRP</sequence>
<dbReference type="PATRIC" id="fig|671143.5.peg.951"/>
<evidence type="ECO:0000313" key="1">
    <source>
        <dbReference type="EMBL" id="CBE68144.1"/>
    </source>
</evidence>
<dbReference type="EMBL" id="FP565575">
    <property type="protein sequence ID" value="CBE68144.1"/>
    <property type="molecule type" value="Genomic_DNA"/>
</dbReference>
<proteinExistence type="predicted"/>
<reference evidence="1 2" key="1">
    <citation type="journal article" date="2010" name="Nature">
        <title>Nitrite-driven anaerobic methane oxidation by oxygenic bacteria.</title>
        <authorList>
            <person name="Ettwig K.F."/>
            <person name="Butler M.K."/>
            <person name="Le Paslier D."/>
            <person name="Pelletier E."/>
            <person name="Mangenot S."/>
            <person name="Kuypers M.M.M."/>
            <person name="Schreiber F."/>
            <person name="Dutilh B.E."/>
            <person name="Zedelius J."/>
            <person name="de Beer D."/>
            <person name="Gloerich J."/>
            <person name="Wessels H.J.C.T."/>
            <person name="van Allen T."/>
            <person name="Luesken F."/>
            <person name="Wu M."/>
            <person name="van de Pas-Schoonen K.T."/>
            <person name="Op den Camp H.J.M."/>
            <person name="Janssen-Megens E.M."/>
            <person name="Francoijs K-J."/>
            <person name="Stunnenberg H."/>
            <person name="Weissenbach J."/>
            <person name="Jetten M.S.M."/>
            <person name="Strous M."/>
        </authorList>
    </citation>
    <scope>NUCLEOTIDE SEQUENCE [LARGE SCALE GENOMIC DNA]</scope>
</reference>
<protein>
    <submittedName>
        <fullName evidence="1">Uncharacterized protein</fullName>
    </submittedName>
</protein>
<accession>D5MN42</accession>
<dbReference type="KEGG" id="mox:DAMO_1084"/>
<organism evidence="1 2">
    <name type="scientific">Methylomirabilis oxygeniifera</name>
    <dbReference type="NCBI Taxonomy" id="671143"/>
    <lineage>
        <taxon>Bacteria</taxon>
        <taxon>Candidatus Methylomirabilota</taxon>
        <taxon>Candidatus Methylomirabilia</taxon>
        <taxon>Candidatus Methylomirabilales</taxon>
        <taxon>Candidatus Methylomirabilaceae</taxon>
        <taxon>Candidatus Methylomirabilis</taxon>
    </lineage>
</organism>
<gene>
    <name evidence="1" type="ORF">DAMO_1084</name>
</gene>
<dbReference type="Proteomes" id="UP000006898">
    <property type="component" value="Chromosome"/>
</dbReference>
<evidence type="ECO:0000313" key="2">
    <source>
        <dbReference type="Proteomes" id="UP000006898"/>
    </source>
</evidence>
<dbReference type="AlphaFoldDB" id="D5MN42"/>
<name>D5MN42_METO1</name>
<dbReference type="HOGENOM" id="CLU_3059670_0_0_0"/>
<dbReference type="STRING" id="671143.DAMO_1084"/>